<comment type="subcellular location">
    <subcellularLocation>
        <location evidence="1">Nucleus</location>
    </subcellularLocation>
</comment>
<dbReference type="SUPFAM" id="SSF46689">
    <property type="entry name" value="Homeodomain-like"/>
    <property type="match status" value="2"/>
</dbReference>
<keyword evidence="2" id="KW-0238">DNA-binding</keyword>
<organism evidence="5 6">
    <name type="scientific">Nicrophorus vespilloides</name>
    <name type="common">Boreal carrion beetle</name>
    <dbReference type="NCBI Taxonomy" id="110193"/>
    <lineage>
        <taxon>Eukaryota</taxon>
        <taxon>Metazoa</taxon>
        <taxon>Ecdysozoa</taxon>
        <taxon>Arthropoda</taxon>
        <taxon>Hexapoda</taxon>
        <taxon>Insecta</taxon>
        <taxon>Pterygota</taxon>
        <taxon>Neoptera</taxon>
        <taxon>Endopterygota</taxon>
        <taxon>Coleoptera</taxon>
        <taxon>Polyphaga</taxon>
        <taxon>Staphyliniformia</taxon>
        <taxon>Silphidae</taxon>
        <taxon>Nicrophorinae</taxon>
        <taxon>Nicrophorus</taxon>
    </lineage>
</organism>
<dbReference type="InterPro" id="IPR007889">
    <property type="entry name" value="HTH_Psq"/>
</dbReference>
<name>A0ABM1NCC2_NICVS</name>
<evidence type="ECO:0000259" key="4">
    <source>
        <dbReference type="PROSITE" id="PS51253"/>
    </source>
</evidence>
<dbReference type="PANTHER" id="PTHR19303">
    <property type="entry name" value="TRANSPOSON"/>
    <property type="match status" value="1"/>
</dbReference>
<sequence>MPRKDLTLKNKIAILNKIKNHPSNTSLRQLAEIINVPKSTISRLLKDEKQLHDEWMLHAEKPGTSKRKREGKDPDVEEALDQWFSVVTQRGVNISGPILKAKAEEFAKKLDHNDFKATSGWLSRWKTRRNIKFKSKSQELNCPRVSTIDSNLPCYDKNGDWEDAIIEGIKSKNHENLPVPITNQEAKQCIDRLQRYFMQDENEGSPILAINICADFVQLQSRKSFQKT</sequence>
<keyword evidence="5" id="KW-1185">Reference proteome</keyword>
<dbReference type="RefSeq" id="XP_017784472.1">
    <property type="nucleotide sequence ID" value="XM_017928983.1"/>
</dbReference>
<dbReference type="Pfam" id="PF03221">
    <property type="entry name" value="HTH_Tnp_Tc5"/>
    <property type="match status" value="1"/>
</dbReference>
<dbReference type="SMART" id="SM00674">
    <property type="entry name" value="CENPB"/>
    <property type="match status" value="1"/>
</dbReference>
<dbReference type="InterPro" id="IPR006600">
    <property type="entry name" value="HTH_CenpB_DNA-bd_dom"/>
</dbReference>
<dbReference type="PANTHER" id="PTHR19303:SF73">
    <property type="entry name" value="PROTEIN PDC2"/>
    <property type="match status" value="1"/>
</dbReference>
<dbReference type="InterPro" id="IPR009057">
    <property type="entry name" value="Homeodomain-like_sf"/>
</dbReference>
<reference evidence="6" key="1">
    <citation type="submission" date="2025-08" db="UniProtKB">
        <authorList>
            <consortium name="RefSeq"/>
        </authorList>
    </citation>
    <scope>IDENTIFICATION</scope>
    <source>
        <tissue evidence="6">Whole Larva</tissue>
    </source>
</reference>
<evidence type="ECO:0000256" key="3">
    <source>
        <dbReference type="ARBA" id="ARBA00023242"/>
    </source>
</evidence>
<protein>
    <submittedName>
        <fullName evidence="6">Tigger transposable element-derived protein 4-like</fullName>
    </submittedName>
</protein>
<evidence type="ECO:0000256" key="2">
    <source>
        <dbReference type="ARBA" id="ARBA00023125"/>
    </source>
</evidence>
<evidence type="ECO:0000313" key="6">
    <source>
        <dbReference type="RefSeq" id="XP_017784472.1"/>
    </source>
</evidence>
<accession>A0ABM1NCC2</accession>
<proteinExistence type="predicted"/>
<gene>
    <name evidence="6" type="primary">LOC108568075</name>
</gene>
<dbReference type="PROSITE" id="PS51253">
    <property type="entry name" value="HTH_CENPB"/>
    <property type="match status" value="1"/>
</dbReference>
<evidence type="ECO:0000313" key="5">
    <source>
        <dbReference type="Proteomes" id="UP000695000"/>
    </source>
</evidence>
<keyword evidence="3" id="KW-0539">Nucleus</keyword>
<dbReference type="Gene3D" id="1.10.10.60">
    <property type="entry name" value="Homeodomain-like"/>
    <property type="match status" value="2"/>
</dbReference>
<dbReference type="Pfam" id="PF04218">
    <property type="entry name" value="CENP-B_N"/>
    <property type="match status" value="1"/>
</dbReference>
<evidence type="ECO:0000256" key="1">
    <source>
        <dbReference type="ARBA" id="ARBA00004123"/>
    </source>
</evidence>
<dbReference type="Proteomes" id="UP000695000">
    <property type="component" value="Unplaced"/>
</dbReference>
<dbReference type="InterPro" id="IPR050863">
    <property type="entry name" value="CenT-Element_Derived"/>
</dbReference>
<feature type="domain" description="HTH CENPB-type" evidence="4">
    <location>
        <begin position="64"/>
        <end position="135"/>
    </location>
</feature>
<dbReference type="GeneID" id="108568075"/>